<evidence type="ECO:0000313" key="3">
    <source>
        <dbReference type="Proteomes" id="UP000799439"/>
    </source>
</evidence>
<dbReference type="EMBL" id="ML996082">
    <property type="protein sequence ID" value="KAF2155823.1"/>
    <property type="molecule type" value="Genomic_DNA"/>
</dbReference>
<evidence type="ECO:0000313" key="2">
    <source>
        <dbReference type="EMBL" id="KAF2155823.1"/>
    </source>
</evidence>
<feature type="compositionally biased region" description="Polar residues" evidence="1">
    <location>
        <begin position="1"/>
        <end position="11"/>
    </location>
</feature>
<keyword evidence="3" id="KW-1185">Reference proteome</keyword>
<feature type="compositionally biased region" description="Polar residues" evidence="1">
    <location>
        <begin position="206"/>
        <end position="216"/>
    </location>
</feature>
<feature type="compositionally biased region" description="Acidic residues" evidence="1">
    <location>
        <begin position="106"/>
        <end position="121"/>
    </location>
</feature>
<reference evidence="2" key="1">
    <citation type="journal article" date="2020" name="Stud. Mycol.">
        <title>101 Dothideomycetes genomes: a test case for predicting lifestyles and emergence of pathogens.</title>
        <authorList>
            <person name="Haridas S."/>
            <person name="Albert R."/>
            <person name="Binder M."/>
            <person name="Bloem J."/>
            <person name="Labutti K."/>
            <person name="Salamov A."/>
            <person name="Andreopoulos B."/>
            <person name="Baker S."/>
            <person name="Barry K."/>
            <person name="Bills G."/>
            <person name="Bluhm B."/>
            <person name="Cannon C."/>
            <person name="Castanera R."/>
            <person name="Culley D."/>
            <person name="Daum C."/>
            <person name="Ezra D."/>
            <person name="Gonzalez J."/>
            <person name="Henrissat B."/>
            <person name="Kuo A."/>
            <person name="Liang C."/>
            <person name="Lipzen A."/>
            <person name="Lutzoni F."/>
            <person name="Magnuson J."/>
            <person name="Mondo S."/>
            <person name="Nolan M."/>
            <person name="Ohm R."/>
            <person name="Pangilinan J."/>
            <person name="Park H.-J."/>
            <person name="Ramirez L."/>
            <person name="Alfaro M."/>
            <person name="Sun H."/>
            <person name="Tritt A."/>
            <person name="Yoshinaga Y."/>
            <person name="Zwiers L.-H."/>
            <person name="Turgeon B."/>
            <person name="Goodwin S."/>
            <person name="Spatafora J."/>
            <person name="Crous P."/>
            <person name="Grigoriev I."/>
        </authorList>
    </citation>
    <scope>NUCLEOTIDE SEQUENCE</scope>
    <source>
        <strain evidence="2">CBS 260.36</strain>
    </source>
</reference>
<dbReference type="AlphaFoldDB" id="A0A9P4JB83"/>
<feature type="compositionally biased region" description="Polar residues" evidence="1">
    <location>
        <begin position="141"/>
        <end position="154"/>
    </location>
</feature>
<name>A0A9P4JB83_9PEZI</name>
<dbReference type="PANTHER" id="PTHR38645:SF1">
    <property type="entry name" value="YALI0F12243P"/>
    <property type="match status" value="1"/>
</dbReference>
<dbReference type="Proteomes" id="UP000799439">
    <property type="component" value="Unassembled WGS sequence"/>
</dbReference>
<dbReference type="OrthoDB" id="21418at2759"/>
<dbReference type="PANTHER" id="PTHR38645">
    <property type="entry name" value="CHROMOSOME 9, WHOLE GENOME SHOTGUN SEQUENCE"/>
    <property type="match status" value="1"/>
</dbReference>
<feature type="region of interest" description="Disordered" evidence="1">
    <location>
        <begin position="1"/>
        <end position="30"/>
    </location>
</feature>
<feature type="compositionally biased region" description="Low complexity" evidence="1">
    <location>
        <begin position="12"/>
        <end position="25"/>
    </location>
</feature>
<comment type="caution">
    <text evidence="2">The sequence shown here is derived from an EMBL/GenBank/DDBJ whole genome shotgun (WGS) entry which is preliminary data.</text>
</comment>
<proteinExistence type="predicted"/>
<feature type="compositionally biased region" description="Low complexity" evidence="1">
    <location>
        <begin position="155"/>
        <end position="164"/>
    </location>
</feature>
<evidence type="ECO:0000256" key="1">
    <source>
        <dbReference type="SAM" id="MobiDB-lite"/>
    </source>
</evidence>
<accession>A0A9P4JB83</accession>
<feature type="compositionally biased region" description="Low complexity" evidence="1">
    <location>
        <begin position="229"/>
        <end position="243"/>
    </location>
</feature>
<feature type="region of interest" description="Disordered" evidence="1">
    <location>
        <begin position="97"/>
        <end position="282"/>
    </location>
</feature>
<gene>
    <name evidence="2" type="ORF">K461DRAFT_265315</name>
</gene>
<organism evidence="2 3">
    <name type="scientific">Myriangium duriaei CBS 260.36</name>
    <dbReference type="NCBI Taxonomy" id="1168546"/>
    <lineage>
        <taxon>Eukaryota</taxon>
        <taxon>Fungi</taxon>
        <taxon>Dikarya</taxon>
        <taxon>Ascomycota</taxon>
        <taxon>Pezizomycotina</taxon>
        <taxon>Dothideomycetes</taxon>
        <taxon>Dothideomycetidae</taxon>
        <taxon>Myriangiales</taxon>
        <taxon>Myriangiaceae</taxon>
        <taxon>Myriangium</taxon>
    </lineage>
</organism>
<feature type="compositionally biased region" description="Basic and acidic residues" evidence="1">
    <location>
        <begin position="267"/>
        <end position="276"/>
    </location>
</feature>
<protein>
    <submittedName>
        <fullName evidence="2">Uncharacterized protein</fullName>
    </submittedName>
</protein>
<sequence>MDSMRSLNRSLPRTSPQRRTQQQQIQPPPEDLLTAFKAAALSVTTLYKSAKSLQIPARAAGYQEALEDLLNFLDKENLGLGDGEGWRVRQWATERLDGNATVQHESDEEEEEHVDAEDDKLEDNNHTVPTEPRQPAHTEDLSSSGELPSKENTSTTTQQPEARQTPPPPPGSQTAFTFRSPHTLPTNHDRDTNMDGVANDSRQTDTHNTTHQSAKQEASPRHVRTRQPRLPNHRSNNSLRNSLGAGAGSKRRFPLGDFFDLSGINFDSKDGGDRGGKRNKHN</sequence>